<accession>A0A7S3GTS3</accession>
<protein>
    <submittedName>
        <fullName evidence="3">Uncharacterized protein</fullName>
    </submittedName>
</protein>
<reference evidence="3" key="1">
    <citation type="submission" date="2021-01" db="EMBL/GenBank/DDBJ databases">
        <authorList>
            <person name="Corre E."/>
            <person name="Pelletier E."/>
            <person name="Niang G."/>
            <person name="Scheremetjew M."/>
            <person name="Finn R."/>
            <person name="Kale V."/>
            <person name="Holt S."/>
            <person name="Cochrane G."/>
            <person name="Meng A."/>
            <person name="Brown T."/>
            <person name="Cohen L."/>
        </authorList>
    </citation>
    <scope>NUCLEOTIDE SEQUENCE</scope>
    <source>
        <strain evidence="3">CCAP 955/1</strain>
    </source>
</reference>
<feature type="coiled-coil region" evidence="1">
    <location>
        <begin position="130"/>
        <end position="157"/>
    </location>
</feature>
<feature type="compositionally biased region" description="Polar residues" evidence="2">
    <location>
        <begin position="45"/>
        <end position="55"/>
    </location>
</feature>
<name>A0A7S3GTS3_9STRA</name>
<feature type="compositionally biased region" description="Basic and acidic residues" evidence="2">
    <location>
        <begin position="370"/>
        <end position="386"/>
    </location>
</feature>
<feature type="region of interest" description="Disordered" evidence="2">
    <location>
        <begin position="227"/>
        <end position="251"/>
    </location>
</feature>
<dbReference type="AlphaFoldDB" id="A0A7S3GTS3"/>
<evidence type="ECO:0000313" key="3">
    <source>
        <dbReference type="EMBL" id="CAE0276094.1"/>
    </source>
</evidence>
<dbReference type="EMBL" id="HBIC01010081">
    <property type="protein sequence ID" value="CAE0276094.1"/>
    <property type="molecule type" value="Transcribed_RNA"/>
</dbReference>
<feature type="compositionally biased region" description="Basic and acidic residues" evidence="2">
    <location>
        <begin position="56"/>
        <end position="70"/>
    </location>
</feature>
<feature type="region of interest" description="Disordered" evidence="2">
    <location>
        <begin position="38"/>
        <end position="87"/>
    </location>
</feature>
<evidence type="ECO:0000256" key="1">
    <source>
        <dbReference type="SAM" id="Coils"/>
    </source>
</evidence>
<sequence>MYGTSSNSGAANMSPRSKMISLGLSAVDAPPVRYRPPVKAADFPFTNSPNRNNDANYEKAYEPYDYKYDNGDNDYYEPSPAPSEDLRSQYTEFQKKLIAEQASGNFDHNYSQYDERAKALSLGQSYQGGATSVENNREKAVAKYAEYQKRVEADQSKGIEQTRQKYVRKNAADDVYADLPGLVIGKQTDKDTEFRNKRDAQAAYQQQLTADLRSKPVYLDRKAVDRRAVSPEPTQTSFMSRIGDRSGNQSAELEAAEARRRDAQRLLSTHRDDVLNRLNEANSPENKKYRERLAHGRVDEVVKFEEAPYRFIGGSVEAAKDKKKAMQEQYLNQLLQDNGPIQNPGRSNMHDPLAAYVNKTGYTGLSIGGHSRDEVNKNASQNEKRQKQAAYKRLLDQQRLQAEDLVRADRNRYGKY</sequence>
<gene>
    <name evidence="3" type="ORF">SELO1098_LOCUS4923</name>
</gene>
<evidence type="ECO:0000256" key="2">
    <source>
        <dbReference type="SAM" id="MobiDB-lite"/>
    </source>
</evidence>
<proteinExistence type="predicted"/>
<keyword evidence="1" id="KW-0175">Coiled coil</keyword>
<organism evidence="3">
    <name type="scientific">Spumella elongata</name>
    <dbReference type="NCBI Taxonomy" id="89044"/>
    <lineage>
        <taxon>Eukaryota</taxon>
        <taxon>Sar</taxon>
        <taxon>Stramenopiles</taxon>
        <taxon>Ochrophyta</taxon>
        <taxon>Chrysophyceae</taxon>
        <taxon>Chromulinales</taxon>
        <taxon>Chromulinaceae</taxon>
        <taxon>Spumella</taxon>
    </lineage>
</organism>
<feature type="region of interest" description="Disordered" evidence="2">
    <location>
        <begin position="367"/>
        <end position="386"/>
    </location>
</feature>